<sequence length="66" mass="7420">MIKSVAAKFVYEEEDMSGKAVLKTRTLNRLSVHTGNDALLRLSEAYGNLKGEKYVNVFKVITEEVN</sequence>
<dbReference type="AlphaFoldDB" id="A0AAF0YNB8"/>
<dbReference type="EMBL" id="CP136964">
    <property type="protein sequence ID" value="WOS96362.1"/>
    <property type="molecule type" value="Genomic_DNA"/>
</dbReference>
<protein>
    <recommendedName>
        <fullName evidence="1">DUF1659 domain-containing protein</fullName>
    </recommendedName>
</protein>
<reference evidence="2 3" key="2">
    <citation type="submission" date="2023-10" db="EMBL/GenBank/DDBJ databases">
        <authorList>
            <person name="Choi B."/>
        </authorList>
    </citation>
    <scope>NUCLEOTIDE SEQUENCE [LARGE SCALE GENOMIC DNA]</scope>
    <source>
        <strain evidence="2 3">UMB0959</strain>
    </source>
</reference>
<dbReference type="Proteomes" id="UP000243626">
    <property type="component" value="Chromosome"/>
</dbReference>
<evidence type="ECO:0000313" key="3">
    <source>
        <dbReference type="Proteomes" id="UP000243626"/>
    </source>
</evidence>
<proteinExistence type="predicted"/>
<accession>A0AAF0YNB8</accession>
<dbReference type="RefSeq" id="WP_102167655.1">
    <property type="nucleotide sequence ID" value="NZ_CP136964.1"/>
</dbReference>
<name>A0AAF0YNB8_9STAP</name>
<dbReference type="KEGG" id="nmy:CJ229_001055"/>
<dbReference type="InterPro" id="IPR012454">
    <property type="entry name" value="DUF1659"/>
</dbReference>
<evidence type="ECO:0000259" key="1">
    <source>
        <dbReference type="Pfam" id="PF07872"/>
    </source>
</evidence>
<evidence type="ECO:0000313" key="2">
    <source>
        <dbReference type="EMBL" id="WOS96362.1"/>
    </source>
</evidence>
<feature type="domain" description="DUF1659" evidence="1">
    <location>
        <begin position="3"/>
        <end position="65"/>
    </location>
</feature>
<gene>
    <name evidence="2" type="ORF">CJ229_001055</name>
</gene>
<organism evidence="2 3">
    <name type="scientific">Nosocomiicoccus massiliensis</name>
    <dbReference type="NCBI Taxonomy" id="1232430"/>
    <lineage>
        <taxon>Bacteria</taxon>
        <taxon>Bacillati</taxon>
        <taxon>Bacillota</taxon>
        <taxon>Bacilli</taxon>
        <taxon>Bacillales</taxon>
        <taxon>Staphylococcaceae</taxon>
        <taxon>Nosocomiicoccus</taxon>
    </lineage>
</organism>
<dbReference type="Pfam" id="PF07872">
    <property type="entry name" value="DUF1659"/>
    <property type="match status" value="1"/>
</dbReference>
<keyword evidence="3" id="KW-1185">Reference proteome</keyword>
<reference evidence="3" key="1">
    <citation type="submission" date="2017-09" db="EMBL/GenBank/DDBJ databases">
        <title>Bacterial strain isolated from the female urinary microbiota.</title>
        <authorList>
            <person name="Thomas-White K."/>
            <person name="Kumar N."/>
            <person name="Forster S."/>
            <person name="Putonti C."/>
            <person name="Lawley T."/>
            <person name="Wolfe A.J."/>
        </authorList>
    </citation>
    <scope>NUCLEOTIDE SEQUENCE [LARGE SCALE GENOMIC DNA]</scope>
    <source>
        <strain evidence="3">UMB0959</strain>
    </source>
</reference>